<dbReference type="GO" id="GO:0000976">
    <property type="term" value="F:transcription cis-regulatory region binding"/>
    <property type="evidence" value="ECO:0007669"/>
    <property type="project" value="TreeGrafter"/>
</dbReference>
<keyword evidence="7" id="KW-1185">Reference proteome</keyword>
<dbReference type="SUPFAM" id="SSF46689">
    <property type="entry name" value="Homeodomain-like"/>
    <property type="match status" value="1"/>
</dbReference>
<dbReference type="Gene3D" id="1.10.357.10">
    <property type="entry name" value="Tetracycline Repressor, domain 2"/>
    <property type="match status" value="1"/>
</dbReference>
<feature type="domain" description="HTH tetR-type" evidence="5">
    <location>
        <begin position="10"/>
        <end position="70"/>
    </location>
</feature>
<feature type="DNA-binding region" description="H-T-H motif" evidence="4">
    <location>
        <begin position="33"/>
        <end position="52"/>
    </location>
</feature>
<keyword evidence="1" id="KW-0805">Transcription regulation</keyword>
<evidence type="ECO:0000313" key="7">
    <source>
        <dbReference type="Proteomes" id="UP000242320"/>
    </source>
</evidence>
<evidence type="ECO:0000256" key="3">
    <source>
        <dbReference type="ARBA" id="ARBA00023163"/>
    </source>
</evidence>
<accession>A0A1X2KSC1</accession>
<evidence type="ECO:0000313" key="6">
    <source>
        <dbReference type="EMBL" id="OSC24666.1"/>
    </source>
</evidence>
<evidence type="ECO:0000256" key="2">
    <source>
        <dbReference type="ARBA" id="ARBA00023125"/>
    </source>
</evidence>
<keyword evidence="3" id="KW-0804">Transcription</keyword>
<dbReference type="OrthoDB" id="3218408at2"/>
<proteinExistence type="predicted"/>
<evidence type="ECO:0000256" key="4">
    <source>
        <dbReference type="PROSITE-ProRule" id="PRU00335"/>
    </source>
</evidence>
<dbReference type="InterPro" id="IPR001647">
    <property type="entry name" value="HTH_TetR"/>
</dbReference>
<dbReference type="PANTHER" id="PTHR30055">
    <property type="entry name" value="HTH-TYPE TRANSCRIPTIONAL REGULATOR RUTR"/>
    <property type="match status" value="1"/>
</dbReference>
<comment type="caution">
    <text evidence="6">The sequence shown here is derived from an EMBL/GenBank/DDBJ whole genome shotgun (WGS) entry which is preliminary data.</text>
</comment>
<dbReference type="InterPro" id="IPR009057">
    <property type="entry name" value="Homeodomain-like_sf"/>
</dbReference>
<dbReference type="GO" id="GO:0003700">
    <property type="term" value="F:DNA-binding transcription factor activity"/>
    <property type="evidence" value="ECO:0007669"/>
    <property type="project" value="TreeGrafter"/>
</dbReference>
<keyword evidence="2 4" id="KW-0238">DNA-binding</keyword>
<organism evidence="6 7">
    <name type="scientific">Mycolicibacterium vulneris</name>
    <dbReference type="NCBI Taxonomy" id="547163"/>
    <lineage>
        <taxon>Bacteria</taxon>
        <taxon>Bacillati</taxon>
        <taxon>Actinomycetota</taxon>
        <taxon>Actinomycetes</taxon>
        <taxon>Mycobacteriales</taxon>
        <taxon>Mycobacteriaceae</taxon>
        <taxon>Mycolicibacterium</taxon>
    </lineage>
</organism>
<dbReference type="InterPro" id="IPR050109">
    <property type="entry name" value="HTH-type_TetR-like_transc_reg"/>
</dbReference>
<evidence type="ECO:0000259" key="5">
    <source>
        <dbReference type="PROSITE" id="PS50977"/>
    </source>
</evidence>
<dbReference type="Proteomes" id="UP000242320">
    <property type="component" value="Unassembled WGS sequence"/>
</dbReference>
<gene>
    <name evidence="6" type="ORF">B8W69_21290</name>
</gene>
<protein>
    <submittedName>
        <fullName evidence="6">TetR family transcriptional regulator</fullName>
    </submittedName>
</protein>
<dbReference type="PROSITE" id="PS50977">
    <property type="entry name" value="HTH_TETR_2"/>
    <property type="match status" value="1"/>
</dbReference>
<reference evidence="6 7" key="1">
    <citation type="submission" date="2017-04" db="EMBL/GenBank/DDBJ databases">
        <title>The new phylogeny of genus Mycobacterium.</title>
        <authorList>
            <person name="Tortoli E."/>
            <person name="Trovato A."/>
            <person name="Cirillo D.M."/>
        </authorList>
    </citation>
    <scope>NUCLEOTIDE SEQUENCE [LARGE SCALE GENOMIC DNA]</scope>
    <source>
        <strain evidence="6 7">DSM 45247</strain>
    </source>
</reference>
<dbReference type="AlphaFoldDB" id="A0A1X2KSC1"/>
<dbReference type="Pfam" id="PF00440">
    <property type="entry name" value="TetR_N"/>
    <property type="match status" value="1"/>
</dbReference>
<dbReference type="EMBL" id="NCXM01000024">
    <property type="protein sequence ID" value="OSC24666.1"/>
    <property type="molecule type" value="Genomic_DNA"/>
</dbReference>
<dbReference type="PANTHER" id="PTHR30055:SF234">
    <property type="entry name" value="HTH-TYPE TRANSCRIPTIONAL REGULATOR BETI"/>
    <property type="match status" value="1"/>
</dbReference>
<sequence length="198" mass="22514">MVMHKQSSTRLSAEDWLEVGYNVLAHEGVRALKVERLCQQAGVTRGSFYWHFEDIEQYRAALVESWNKFLERDRQALSKLDALPPRERLSALTHTLVSPQYWMLERAMREWARLDPVAAENIRAADRLLLRTVIKAYSDYGFSLEDARLRAELTFAAGIGLLHLTSSAEQAQSVAQRERFLAVMLGESGTARSHHGDG</sequence>
<name>A0A1X2KSC1_9MYCO</name>
<evidence type="ECO:0000256" key="1">
    <source>
        <dbReference type="ARBA" id="ARBA00023015"/>
    </source>
</evidence>